<feature type="compositionally biased region" description="Polar residues" evidence="1">
    <location>
        <begin position="559"/>
        <end position="581"/>
    </location>
</feature>
<feature type="domain" description="Little elongation complex subunit 2 C-terminal" evidence="2">
    <location>
        <begin position="765"/>
        <end position="915"/>
    </location>
</feature>
<reference evidence="3 4" key="2">
    <citation type="journal article" date="2021" name="Genomics">
        <title>High-quality reference genome for Clonorchis sinensis.</title>
        <authorList>
            <person name="Young N.D."/>
            <person name="Stroehlein A.J."/>
            <person name="Kinkar L."/>
            <person name="Wang T."/>
            <person name="Sohn W.M."/>
            <person name="Chang B.C.H."/>
            <person name="Kaur P."/>
            <person name="Weisz D."/>
            <person name="Dudchenko O."/>
            <person name="Aiden E.L."/>
            <person name="Korhonen P.K."/>
            <person name="Gasser R.B."/>
        </authorList>
    </citation>
    <scope>NUCLEOTIDE SEQUENCE [LARGE SCALE GENOMIC DNA]</scope>
    <source>
        <strain evidence="3">Cs-k2</strain>
    </source>
</reference>
<reference evidence="3 4" key="1">
    <citation type="journal article" date="2018" name="Biotechnol. Adv.">
        <title>Improved genomic resources and new bioinformatic workflow for the carcinogenic parasite Clonorchis sinensis: Biotechnological implications.</title>
        <authorList>
            <person name="Wang D."/>
            <person name="Korhonen P.K."/>
            <person name="Gasser R.B."/>
            <person name="Young N.D."/>
        </authorList>
    </citation>
    <scope>NUCLEOTIDE SEQUENCE [LARGE SCALE GENOMIC DNA]</scope>
    <source>
        <strain evidence="3">Cs-k2</strain>
    </source>
</reference>
<feature type="compositionally biased region" description="Polar residues" evidence="1">
    <location>
        <begin position="983"/>
        <end position="992"/>
    </location>
</feature>
<protein>
    <recommendedName>
        <fullName evidence="2">Little elongation complex subunit 2 C-terminal domain-containing protein</fullName>
    </recommendedName>
</protein>
<dbReference type="InParanoid" id="A0A3R7GV02"/>
<dbReference type="InterPro" id="IPR019535">
    <property type="entry name" value="ICE2_C"/>
</dbReference>
<dbReference type="PANTHER" id="PTHR14633">
    <property type="entry name" value="LITTLE ELONGATION COMPLEX SUBUNIT 2"/>
    <property type="match status" value="1"/>
</dbReference>
<sequence length="1027" mass="113530">MNACAFCPLTIQGEAHEFVKRHMYIRSCIVAFANLKHLWRQRGDSANAFVFAVLWMIRRTFPRITQIDFQILHGAYVRPLLEYANQAVHSGRKKDVILIEHVQRSATKMVADLKPLNYETRLTLSGLFLLDLPVSCLNKVWPTGFSPLTQLTHGGDMVRNFSSSQRTPLFGNKLSSFRFTVQILKQQLRMFLDEVALSQLSTTGLSLLDVQAAVFHHFEDLRRKFKEEETPLDSSIEEEDQEHLDVETKECICFFKPKVLVTPKDINQYTHLLSTVGNLEDDLNEGTNAKQKKRMKNIAHNLKVAHAKVTQAQLLIQTQLLACHPCAHKCLPTASERLVYQSIVDQQENTVTAVPRHYRLLRHIVIQASTEKGTFMRGPQSSVKCTVLPPHDSFKLSSLDHFPKTDDTEMDKRNVPQTIRTNLKGEVVISSSLISLLFEHSSLAGVYMPFTVSRSTLGSSMDHPTIEFHGTVWSRPLSPRMRTRMFYEFSFQATCTADLPSLTDSTKVAEPKSTPSSSLMSSPAASVSTVTTRRSLRSKRIPQPSVRENPTRPEDVTFSGISKASMSVQQRSPARLNPMTTRSRAVHAISVSSTDATDDDTDDLGNLSIDIDSSDSNNKLSVSELALQKIATSCTVVTRSCQRDFGINKAALDSAPASPTATTEAPASPDLPDQMADGSPGLCVIPLEPIISSVDNSGHQGPSAACSTPSSCYSWTTVQVGQIDVHVPVSNISWSSTSSCLVCCKKAVGHCPLWPSCSSRTSAVLPGLTQEPQPIYVQVKPEYLGCWGCEVLSAEELAVAWLGSRLRGDADILRVRVRADSGDVVWAEYQSLHEFLSANPGIEPDVNMGFLHNLFDQLLSLPAGSYVLTQKELQPTGTFDLYEALSSLSDKPEQHDLSDTLDLHVLHRRFTEVSLSLVQSSPVLHAAVGSQSPHDVHHPWFTIAPLKLDLNLPAGLEPPDKGIHRGLLLPGLPVERLRCQVPTPNAQSTGIKRSTEELTERQQQVVSTTSSPKRSKRASTSTNRKSQ</sequence>
<dbReference type="GO" id="GO:0008023">
    <property type="term" value="C:transcription elongation factor complex"/>
    <property type="evidence" value="ECO:0007669"/>
    <property type="project" value="InterPro"/>
</dbReference>
<dbReference type="GO" id="GO:0042795">
    <property type="term" value="P:snRNA transcription by RNA polymerase II"/>
    <property type="evidence" value="ECO:0007669"/>
    <property type="project" value="TreeGrafter"/>
</dbReference>
<evidence type="ECO:0000259" key="2">
    <source>
        <dbReference type="Pfam" id="PF10505"/>
    </source>
</evidence>
<accession>A0A3R7GV02</accession>
<keyword evidence="4" id="KW-1185">Reference proteome</keyword>
<dbReference type="PANTHER" id="PTHR14633:SF3">
    <property type="entry name" value="LITTLE ELONGATION COMPLEX SUBUNIT 2"/>
    <property type="match status" value="1"/>
</dbReference>
<dbReference type="Pfam" id="PF10505">
    <property type="entry name" value="NARG2_C"/>
    <property type="match status" value="1"/>
</dbReference>
<feature type="region of interest" description="Disordered" evidence="1">
    <location>
        <begin position="505"/>
        <end position="581"/>
    </location>
</feature>
<organism evidence="3 4">
    <name type="scientific">Clonorchis sinensis</name>
    <name type="common">Chinese liver fluke</name>
    <dbReference type="NCBI Taxonomy" id="79923"/>
    <lineage>
        <taxon>Eukaryota</taxon>
        <taxon>Metazoa</taxon>
        <taxon>Spiralia</taxon>
        <taxon>Lophotrochozoa</taxon>
        <taxon>Platyhelminthes</taxon>
        <taxon>Trematoda</taxon>
        <taxon>Digenea</taxon>
        <taxon>Opisthorchiida</taxon>
        <taxon>Opisthorchiata</taxon>
        <taxon>Opisthorchiidae</taxon>
        <taxon>Clonorchis</taxon>
    </lineage>
</organism>
<name>A0A3R7GV02_CLOSI</name>
<evidence type="ECO:0000313" key="3">
    <source>
        <dbReference type="EMBL" id="KAG5443559.1"/>
    </source>
</evidence>
<evidence type="ECO:0000256" key="1">
    <source>
        <dbReference type="SAM" id="MobiDB-lite"/>
    </source>
</evidence>
<feature type="compositionally biased region" description="Polar residues" evidence="1">
    <location>
        <begin position="1001"/>
        <end position="1027"/>
    </location>
</feature>
<dbReference type="Proteomes" id="UP000286415">
    <property type="component" value="Unassembled WGS sequence"/>
</dbReference>
<feature type="compositionally biased region" description="Low complexity" evidence="1">
    <location>
        <begin position="513"/>
        <end position="532"/>
    </location>
</feature>
<gene>
    <name evidence="3" type="ORF">CSKR_101124</name>
</gene>
<dbReference type="EMBL" id="NIRI02000056">
    <property type="protein sequence ID" value="KAG5443559.1"/>
    <property type="molecule type" value="Genomic_DNA"/>
</dbReference>
<comment type="caution">
    <text evidence="3">The sequence shown here is derived from an EMBL/GenBank/DDBJ whole genome shotgun (WGS) entry which is preliminary data.</text>
</comment>
<feature type="region of interest" description="Disordered" evidence="1">
    <location>
        <begin position="983"/>
        <end position="1027"/>
    </location>
</feature>
<dbReference type="GO" id="GO:0042796">
    <property type="term" value="P:snRNA transcription by RNA polymerase III"/>
    <property type="evidence" value="ECO:0007669"/>
    <property type="project" value="TreeGrafter"/>
</dbReference>
<dbReference type="OrthoDB" id="6288737at2759"/>
<proteinExistence type="predicted"/>
<evidence type="ECO:0000313" key="4">
    <source>
        <dbReference type="Proteomes" id="UP000286415"/>
    </source>
</evidence>
<dbReference type="GO" id="GO:0045945">
    <property type="term" value="P:positive regulation of transcription by RNA polymerase III"/>
    <property type="evidence" value="ECO:0007669"/>
    <property type="project" value="TreeGrafter"/>
</dbReference>
<dbReference type="AlphaFoldDB" id="A0A3R7GV02"/>